<evidence type="ECO:0000313" key="1">
    <source>
        <dbReference type="EMBL" id="KAL2607615.1"/>
    </source>
</evidence>
<name>A0ABD1XFQ5_9MARC</name>
<dbReference type="AlphaFoldDB" id="A0ABD1XFQ5"/>
<comment type="caution">
    <text evidence="1">The sequence shown here is derived from an EMBL/GenBank/DDBJ whole genome shotgun (WGS) entry which is preliminary data.</text>
</comment>
<sequence>MCGSRRPSLNFLRMSPHVGQNMNGEGGPGSLVVTIETLRHGPMTAIAMLAMPTSATLLKVRSQRVDESRNGIPPGILRAEMRWIPFSGRTIAKVARPMDDPYHAGEVPPRARDIN</sequence>
<keyword evidence="2" id="KW-1185">Reference proteome</keyword>
<reference evidence="1 2" key="1">
    <citation type="submission" date="2024-09" db="EMBL/GenBank/DDBJ databases">
        <title>Chromosome-scale assembly of Riccia fluitans.</title>
        <authorList>
            <person name="Paukszto L."/>
            <person name="Sawicki J."/>
            <person name="Karawczyk K."/>
            <person name="Piernik-Szablinska J."/>
            <person name="Szczecinska M."/>
            <person name="Mazdziarz M."/>
        </authorList>
    </citation>
    <scope>NUCLEOTIDE SEQUENCE [LARGE SCALE GENOMIC DNA]</scope>
    <source>
        <strain evidence="1">Rf_01</strain>
        <tissue evidence="1">Aerial parts of the thallus</tissue>
    </source>
</reference>
<organism evidence="1 2">
    <name type="scientific">Riccia fluitans</name>
    <dbReference type="NCBI Taxonomy" id="41844"/>
    <lineage>
        <taxon>Eukaryota</taxon>
        <taxon>Viridiplantae</taxon>
        <taxon>Streptophyta</taxon>
        <taxon>Embryophyta</taxon>
        <taxon>Marchantiophyta</taxon>
        <taxon>Marchantiopsida</taxon>
        <taxon>Marchantiidae</taxon>
        <taxon>Marchantiales</taxon>
        <taxon>Ricciaceae</taxon>
        <taxon>Riccia</taxon>
    </lineage>
</organism>
<dbReference type="Proteomes" id="UP001605036">
    <property type="component" value="Unassembled WGS sequence"/>
</dbReference>
<accession>A0ABD1XFQ5</accession>
<dbReference type="EMBL" id="JBHFFA010000008">
    <property type="protein sequence ID" value="KAL2607615.1"/>
    <property type="molecule type" value="Genomic_DNA"/>
</dbReference>
<evidence type="ECO:0000313" key="2">
    <source>
        <dbReference type="Proteomes" id="UP001605036"/>
    </source>
</evidence>
<gene>
    <name evidence="1" type="ORF">R1flu_026188</name>
</gene>
<proteinExistence type="predicted"/>
<protein>
    <submittedName>
        <fullName evidence="1">Uncharacterized protein</fullName>
    </submittedName>
</protein>